<gene>
    <name evidence="2" type="ORF">F4694_003346</name>
</gene>
<keyword evidence="1" id="KW-0812">Transmembrane</keyword>
<evidence type="ECO:0000256" key="1">
    <source>
        <dbReference type="SAM" id="Phobius"/>
    </source>
</evidence>
<feature type="transmembrane region" description="Helical" evidence="1">
    <location>
        <begin position="46"/>
        <end position="66"/>
    </location>
</feature>
<keyword evidence="1" id="KW-0472">Membrane</keyword>
<dbReference type="Proteomes" id="UP000548423">
    <property type="component" value="Unassembled WGS sequence"/>
</dbReference>
<comment type="caution">
    <text evidence="2">The sequence shown here is derived from an EMBL/GenBank/DDBJ whole genome shotgun (WGS) entry which is preliminary data.</text>
</comment>
<dbReference type="EMBL" id="JACCBX010000007">
    <property type="protein sequence ID" value="NYE06566.1"/>
    <property type="molecule type" value="Genomic_DNA"/>
</dbReference>
<evidence type="ECO:0000313" key="2">
    <source>
        <dbReference type="EMBL" id="NYE06566.1"/>
    </source>
</evidence>
<feature type="transmembrane region" description="Helical" evidence="1">
    <location>
        <begin position="6"/>
        <end position="26"/>
    </location>
</feature>
<accession>A0A852TFL2</accession>
<name>A0A852TFL2_9BACI</name>
<reference evidence="3" key="1">
    <citation type="submission" date="2020-07" db="EMBL/GenBank/DDBJ databases">
        <authorList>
            <person name="Partida-Martinez L."/>
            <person name="Huntemann M."/>
            <person name="Clum A."/>
            <person name="Wang J."/>
            <person name="Palaniappan K."/>
            <person name="Ritter S."/>
            <person name="Chen I.-M."/>
            <person name="Stamatis D."/>
            <person name="Reddy T."/>
            <person name="O'Malley R."/>
            <person name="Daum C."/>
            <person name="Shapiro N."/>
            <person name="Ivanova N."/>
            <person name="Kyrpides N."/>
            <person name="Woyke T."/>
        </authorList>
    </citation>
    <scope>NUCLEOTIDE SEQUENCE [LARGE SCALE GENOMIC DNA]</scope>
    <source>
        <strain evidence="3">AT2.8</strain>
    </source>
</reference>
<keyword evidence="1" id="KW-1133">Transmembrane helix</keyword>
<protein>
    <submittedName>
        <fullName evidence="2">Uncharacterized protein</fullName>
    </submittedName>
</protein>
<dbReference type="AlphaFoldDB" id="A0A852TFL2"/>
<proteinExistence type="predicted"/>
<reference evidence="3" key="2">
    <citation type="submission" date="2020-08" db="EMBL/GenBank/DDBJ databases">
        <title>The Agave Microbiome: Exploring the role of microbial communities in plant adaptations to desert environments.</title>
        <authorList>
            <person name="Partida-Martinez L.P."/>
        </authorList>
    </citation>
    <scope>NUCLEOTIDE SEQUENCE [LARGE SCALE GENOMIC DNA]</scope>
    <source>
        <strain evidence="3">AT2.8</strain>
    </source>
</reference>
<sequence>MTIELAIILLTYLLLLVMSYQIIFLINTKEVKRGCIIINTSYKHAYIILLFGILIVYTLIKLPHIHLASQTISYLILVSKLISVITLAVSIFLLSKKL</sequence>
<feature type="transmembrane region" description="Helical" evidence="1">
    <location>
        <begin position="72"/>
        <end position="94"/>
    </location>
</feature>
<organism evidence="2 3">
    <name type="scientific">Neobacillus niacini</name>
    <dbReference type="NCBI Taxonomy" id="86668"/>
    <lineage>
        <taxon>Bacteria</taxon>
        <taxon>Bacillati</taxon>
        <taxon>Bacillota</taxon>
        <taxon>Bacilli</taxon>
        <taxon>Bacillales</taxon>
        <taxon>Bacillaceae</taxon>
        <taxon>Neobacillus</taxon>
    </lineage>
</organism>
<evidence type="ECO:0000313" key="3">
    <source>
        <dbReference type="Proteomes" id="UP000548423"/>
    </source>
</evidence>